<proteinExistence type="predicted"/>
<dbReference type="Proteomes" id="UP000008458">
    <property type="component" value="Chromosome"/>
</dbReference>
<keyword evidence="4" id="KW-1185">Reference proteome</keyword>
<dbReference type="PANTHER" id="PTHR36975">
    <property type="match status" value="1"/>
</dbReference>
<dbReference type="HOGENOM" id="CLU_363570_0_0_2"/>
<keyword evidence="1" id="KW-0175">Coiled coil</keyword>
<reference key="2">
    <citation type="journal article" date="2011" name="Extremophiles">
        <title>Genomic analyses of Acidianus hospitalis W1 a host for studying crenarchaeal virus and plasmid life cycles.</title>
        <authorList>
            <person name="You X.Y."/>
            <person name="Liu C."/>
            <person name="Wang S.Y."/>
            <person name="Jiang C.Y."/>
            <person name="Shah S.A."/>
            <person name="Prangishvili D."/>
            <person name="Liu S.J."/>
            <person name="Garrett R.A."/>
        </authorList>
    </citation>
    <scope>NUCLEOTIDE SEQUENCE</scope>
    <source>
        <strain>W1</strain>
    </source>
</reference>
<sequence>MEGKIVGFIGVIIILLIAAAVGFYEYSSVSSSYSSLSSSYSSLSSSYSSLNSSYSSLSAQLQKAEQNESSLATALKYAEQNETKYMNEAENYSQLYMMYKSLYKQNAEGAALDTVLEAYDGISIENPNDVLPYLAPNFTATIEGVPFPGTYNLESFNNTWLADFFSNYETVYFYTTALPTITQISHNTYEVTDVVQFFVAPTNDPIYLQVFNASNTIIVQDINGKMEITSLTWMGNELPPSAVIAGYPSQHTLESNVVLSEVLSEINGLGAEFNPATIAQNFAPNAVLEVTGQLPSVFMTGNYTGISNIENFFSTWDRYFIFVAEYSQNLLPNGTAVPPSVSVQLSTSGTMAVVVANVTPFIGFVNQGEPGFPNIYDIHVNLVTYLQYNSTTASWQIEKQIFNATMIPILQDTLYYNLNMPIFKVIGEDTVTVNASQGAILQEGNIVTVIKPGTYAMLPNGSMVSIYNFSLITFSLQAVMPPAQDFFNLTPTYAFAFAINGQISPKYALVNASGSPDPAITIVYAPDTWTSWTWFGGTFNGTAYIGGSYKFADHWIYGDGVIVNNQFFKPVLWIFESSCEPVGMPPTPVSVTPKEVFGLSPIADYTYEVNGITGGVVMAGNMLVVIQPGTTITTPSGTTLTTFNFSVVFYAPQNVTAPEPGQVPFLVFAYAINNCVSFHYVASKPFITVIMTPSCGANMWTWGLTKSGMYGYVLHDPILIGKGIVINLTFVRPVPWVLTLPLM</sequence>
<dbReference type="eggNOG" id="arCOG06041">
    <property type="taxonomic scope" value="Archaea"/>
</dbReference>
<name>F4BA73_ACIHW</name>
<dbReference type="GeneID" id="10600662"/>
<keyword evidence="2" id="KW-0812">Transmembrane</keyword>
<dbReference type="EMBL" id="CP002535">
    <property type="protein sequence ID" value="AEE94070.1"/>
    <property type="molecule type" value="Genomic_DNA"/>
</dbReference>
<evidence type="ECO:0000313" key="4">
    <source>
        <dbReference type="Proteomes" id="UP000008458"/>
    </source>
</evidence>
<dbReference type="OrthoDB" id="28630at2157"/>
<organism evidence="3 4">
    <name type="scientific">Acidianus hospitalis (strain W1)</name>
    <dbReference type="NCBI Taxonomy" id="933801"/>
    <lineage>
        <taxon>Archaea</taxon>
        <taxon>Thermoproteota</taxon>
        <taxon>Thermoprotei</taxon>
        <taxon>Sulfolobales</taxon>
        <taxon>Sulfolobaceae</taxon>
        <taxon>Acidianus</taxon>
    </lineage>
</organism>
<protein>
    <submittedName>
        <fullName evidence="3">Uncharacterized protein</fullName>
    </submittedName>
</protein>
<feature type="coiled-coil region" evidence="1">
    <location>
        <begin position="47"/>
        <end position="81"/>
    </location>
</feature>
<evidence type="ECO:0000313" key="3">
    <source>
        <dbReference type="EMBL" id="AEE94070.1"/>
    </source>
</evidence>
<dbReference type="KEGG" id="aho:Ahos_1187"/>
<reference evidence="3 4" key="1">
    <citation type="journal article" date="2011" name="Extremophiles">
        <title>Genomic analysis of Acidianus hospitalis W1 a host for studying crenarchaeal virus and plasmid life cycles.</title>
        <authorList>
            <person name="You X.Y."/>
            <person name="Liu C."/>
            <person name="Wang S.Y."/>
            <person name="Jiang C.Y."/>
            <person name="Shah S.A."/>
            <person name="Prangishvili D."/>
            <person name="She Q."/>
            <person name="Liu S.J."/>
            <person name="Garrett R.A."/>
        </authorList>
    </citation>
    <scope>NUCLEOTIDE SEQUENCE [LARGE SCALE GENOMIC DNA]</scope>
    <source>
        <strain evidence="3 4">W1</strain>
    </source>
</reference>
<feature type="transmembrane region" description="Helical" evidence="2">
    <location>
        <begin position="5"/>
        <end position="24"/>
    </location>
</feature>
<dbReference type="STRING" id="933801.Ahos_1187"/>
<dbReference type="InterPro" id="IPR053108">
    <property type="entry name" value="Chlamydial_TARP"/>
</dbReference>
<accession>F4BA73</accession>
<keyword evidence="2" id="KW-1133">Transmembrane helix</keyword>
<dbReference type="eggNOG" id="arCOG03704">
    <property type="taxonomic scope" value="Archaea"/>
</dbReference>
<dbReference type="RefSeq" id="WP_013775986.1">
    <property type="nucleotide sequence ID" value="NC_015518.1"/>
</dbReference>
<gene>
    <name evidence="3" type="ordered locus">Ahos_1187</name>
</gene>
<keyword evidence="2" id="KW-0472">Membrane</keyword>
<evidence type="ECO:0000256" key="2">
    <source>
        <dbReference type="SAM" id="Phobius"/>
    </source>
</evidence>
<evidence type="ECO:0000256" key="1">
    <source>
        <dbReference type="SAM" id="Coils"/>
    </source>
</evidence>
<dbReference type="PANTHER" id="PTHR36975:SF5">
    <property type="entry name" value="TRANSLOCATED ACTIN-RECRUITING PHOSPHOPROTEIN"/>
    <property type="match status" value="1"/>
</dbReference>
<dbReference type="AlphaFoldDB" id="F4BA73"/>